<evidence type="ECO:0000313" key="3">
    <source>
        <dbReference type="Proteomes" id="UP000789342"/>
    </source>
</evidence>
<dbReference type="GO" id="GO:0070182">
    <property type="term" value="F:DNA polymerase binding"/>
    <property type="evidence" value="ECO:0007669"/>
    <property type="project" value="TreeGrafter"/>
</dbReference>
<evidence type="ECO:0000259" key="1">
    <source>
        <dbReference type="Pfam" id="PF14675"/>
    </source>
</evidence>
<accession>A0A9N9DRP3</accession>
<comment type="caution">
    <text evidence="2">The sequence shown here is derived from an EMBL/GenBank/DDBJ whole genome shotgun (WGS) entry which is preliminary data.</text>
</comment>
<dbReference type="EMBL" id="CAJVPV010009833">
    <property type="protein sequence ID" value="CAG8645561.1"/>
    <property type="molecule type" value="Genomic_DNA"/>
</dbReference>
<dbReference type="OrthoDB" id="195089at2759"/>
<keyword evidence="3" id="KW-1185">Reference proteome</keyword>
<reference evidence="2" key="1">
    <citation type="submission" date="2021-06" db="EMBL/GenBank/DDBJ databases">
        <authorList>
            <person name="Kallberg Y."/>
            <person name="Tangrot J."/>
            <person name="Rosling A."/>
        </authorList>
    </citation>
    <scope>NUCLEOTIDE SEQUENCE</scope>
    <source>
        <strain evidence="2">CL551</strain>
    </source>
</reference>
<dbReference type="PANTHER" id="PTHR21818">
    <property type="entry name" value="BC025462 PROTEIN"/>
    <property type="match status" value="1"/>
</dbReference>
<dbReference type="InterPro" id="IPR029308">
    <property type="entry name" value="FANCI_S1"/>
</dbReference>
<protein>
    <submittedName>
        <fullName evidence="2">11884_t:CDS:1</fullName>
    </submittedName>
</protein>
<dbReference type="Pfam" id="PF14675">
    <property type="entry name" value="FANCI_S1"/>
    <property type="match status" value="1"/>
</dbReference>
<name>A0A9N9DRP3_9GLOM</name>
<dbReference type="GO" id="GO:0006281">
    <property type="term" value="P:DNA repair"/>
    <property type="evidence" value="ECO:0007669"/>
    <property type="project" value="InterPro"/>
</dbReference>
<gene>
    <name evidence="2" type="ORF">AMORRO_LOCUS9717</name>
</gene>
<dbReference type="AlphaFoldDB" id="A0A9N9DRP3"/>
<dbReference type="PANTHER" id="PTHR21818:SF0">
    <property type="entry name" value="FANCONI ANEMIA GROUP I PROTEIN"/>
    <property type="match status" value="1"/>
</dbReference>
<dbReference type="Proteomes" id="UP000789342">
    <property type="component" value="Unassembled WGS sequence"/>
</dbReference>
<sequence length="287" mass="33395">MDKKIFEFVAKRDTTNLESYLDGIDVELKKRTSVRFRKILIKSIMKNWRGWRLLSRMLAEFVRQQLNDDKSLYDEQKGCFPLICAVFRGSAFEELRSEEKQIEIEKLRDRRRVMIMMEIVKWLSEKGNETTSLFDKLASDLVGQCINEMSVGSCNSPIVIESFVEATKIIIRRLQSLKPIHGKLFAFLPMFLSTFDTLPEVNEPPSDNSSSCISMSGPDYKDYILNKICSIKWNPSNVLSLTGEFRDIVMTNEQLKFIVEKIMRQFDLMDVNGMPPLIYQMLLLSRK</sequence>
<organism evidence="2 3">
    <name type="scientific">Acaulospora morrowiae</name>
    <dbReference type="NCBI Taxonomy" id="94023"/>
    <lineage>
        <taxon>Eukaryota</taxon>
        <taxon>Fungi</taxon>
        <taxon>Fungi incertae sedis</taxon>
        <taxon>Mucoromycota</taxon>
        <taxon>Glomeromycotina</taxon>
        <taxon>Glomeromycetes</taxon>
        <taxon>Diversisporales</taxon>
        <taxon>Acaulosporaceae</taxon>
        <taxon>Acaulospora</taxon>
    </lineage>
</organism>
<feature type="domain" description="FANCI solenoid 1" evidence="1">
    <location>
        <begin position="160"/>
        <end position="287"/>
    </location>
</feature>
<dbReference type="InterPro" id="IPR026171">
    <property type="entry name" value="FANCI"/>
</dbReference>
<evidence type="ECO:0000313" key="2">
    <source>
        <dbReference type="EMBL" id="CAG8645561.1"/>
    </source>
</evidence>
<proteinExistence type="predicted"/>
<feature type="non-terminal residue" evidence="2">
    <location>
        <position position="1"/>
    </location>
</feature>